<keyword evidence="1" id="KW-0812">Transmembrane</keyword>
<accession>A0A094QZW8</accession>
<dbReference type="InterPro" id="IPR025443">
    <property type="entry name" value="DUF4307"/>
</dbReference>
<gene>
    <name evidence="2" type="ORF">GM50_3040</name>
</gene>
<evidence type="ECO:0000313" key="2">
    <source>
        <dbReference type="EMBL" id="KGA20211.1"/>
    </source>
</evidence>
<sequence length="136" mass="15267">MSSPNENPEGDETFDYNDRYGITRKRSWILPAAIFAIIGIPWTIWAALDHSQPELSSKLYSFSITGEREITMRYAIERRDPDAVVLCTLVTLDFDKNIVGQIDDRIVGGESTVERIVAIPARLPPVSARIVSCRIS</sequence>
<organism evidence="2">
    <name type="scientific">freshwater metagenome</name>
    <dbReference type="NCBI Taxonomy" id="449393"/>
    <lineage>
        <taxon>unclassified sequences</taxon>
        <taxon>metagenomes</taxon>
        <taxon>ecological metagenomes</taxon>
    </lineage>
</organism>
<dbReference type="Pfam" id="PF14155">
    <property type="entry name" value="DUF4307"/>
    <property type="match status" value="1"/>
</dbReference>
<evidence type="ECO:0008006" key="3">
    <source>
        <dbReference type="Google" id="ProtNLM"/>
    </source>
</evidence>
<feature type="transmembrane region" description="Helical" evidence="1">
    <location>
        <begin position="28"/>
        <end position="48"/>
    </location>
</feature>
<keyword evidence="1" id="KW-0472">Membrane</keyword>
<name>A0A094QZW8_9ZZZZ</name>
<reference evidence="2" key="1">
    <citation type="submission" date="2014-05" db="EMBL/GenBank/DDBJ databases">
        <title>Key roles for freshwater Actinobacteria revealed by deep metagenomic sequencing.</title>
        <authorList>
            <person name="Ghai R."/>
            <person name="Mizuno C.M."/>
            <person name="Picazo A."/>
            <person name="Camacho A."/>
            <person name="Rodriguez-Valera F."/>
        </authorList>
    </citation>
    <scope>NUCLEOTIDE SEQUENCE</scope>
</reference>
<dbReference type="EMBL" id="JNSK01000005">
    <property type="protein sequence ID" value="KGA20211.1"/>
    <property type="molecule type" value="Genomic_DNA"/>
</dbReference>
<comment type="caution">
    <text evidence="2">The sequence shown here is derived from an EMBL/GenBank/DDBJ whole genome shotgun (WGS) entry which is preliminary data.</text>
</comment>
<protein>
    <recommendedName>
        <fullName evidence="3">DUF4307 domain-containing protein</fullName>
    </recommendedName>
</protein>
<evidence type="ECO:0000256" key="1">
    <source>
        <dbReference type="SAM" id="Phobius"/>
    </source>
</evidence>
<proteinExistence type="predicted"/>
<keyword evidence="1" id="KW-1133">Transmembrane helix</keyword>
<dbReference type="AlphaFoldDB" id="A0A094QZW8"/>